<accession>A0A4S8M6R9</accession>
<sequence length="248" mass="27997">MTGIVKSNTLAPSKLVTLEKKKRTLDSENSDILCVELHSQLGELPRVKDRVSARIRISQIEVPAPFLHPLTNVPTVSKQAVAEELESGYTSLSSSGTSSRIWIPVVILVLCGLVALFRKRYPCLVPSTLEIAVIDLDNAFSKYRDEGVVSSSTEIEGDVKELKIRCSRIKTSSLSGSHSGVPHRDRIRWRKKLLMEIIECYEDIQTTRNEIEEAREWKKQQLYTLEISCRNNAFESRTVKNRGKDKNA</sequence>
<evidence type="ECO:0000313" key="2">
    <source>
        <dbReference type="Proteomes" id="UP000297245"/>
    </source>
</evidence>
<protein>
    <submittedName>
        <fullName evidence="1">Uncharacterized protein</fullName>
    </submittedName>
</protein>
<dbReference type="AlphaFoldDB" id="A0A4S8M6R9"/>
<dbReference type="Proteomes" id="UP000297245">
    <property type="component" value="Unassembled WGS sequence"/>
</dbReference>
<evidence type="ECO:0000313" key="1">
    <source>
        <dbReference type="EMBL" id="THU97820.1"/>
    </source>
</evidence>
<organism evidence="1 2">
    <name type="scientific">Dendrothele bispora (strain CBS 962.96)</name>
    <dbReference type="NCBI Taxonomy" id="1314807"/>
    <lineage>
        <taxon>Eukaryota</taxon>
        <taxon>Fungi</taxon>
        <taxon>Dikarya</taxon>
        <taxon>Basidiomycota</taxon>
        <taxon>Agaricomycotina</taxon>
        <taxon>Agaricomycetes</taxon>
        <taxon>Agaricomycetidae</taxon>
        <taxon>Agaricales</taxon>
        <taxon>Agaricales incertae sedis</taxon>
        <taxon>Dendrothele</taxon>
    </lineage>
</organism>
<dbReference type="EMBL" id="ML179148">
    <property type="protein sequence ID" value="THU97820.1"/>
    <property type="molecule type" value="Genomic_DNA"/>
</dbReference>
<reference evidence="1 2" key="1">
    <citation type="journal article" date="2019" name="Nat. Ecol. Evol.">
        <title>Megaphylogeny resolves global patterns of mushroom evolution.</title>
        <authorList>
            <person name="Varga T."/>
            <person name="Krizsan K."/>
            <person name="Foldi C."/>
            <person name="Dima B."/>
            <person name="Sanchez-Garcia M."/>
            <person name="Sanchez-Ramirez S."/>
            <person name="Szollosi G.J."/>
            <person name="Szarkandi J.G."/>
            <person name="Papp V."/>
            <person name="Albert L."/>
            <person name="Andreopoulos W."/>
            <person name="Angelini C."/>
            <person name="Antonin V."/>
            <person name="Barry K.W."/>
            <person name="Bougher N.L."/>
            <person name="Buchanan P."/>
            <person name="Buyck B."/>
            <person name="Bense V."/>
            <person name="Catcheside P."/>
            <person name="Chovatia M."/>
            <person name="Cooper J."/>
            <person name="Damon W."/>
            <person name="Desjardin D."/>
            <person name="Finy P."/>
            <person name="Geml J."/>
            <person name="Haridas S."/>
            <person name="Hughes K."/>
            <person name="Justo A."/>
            <person name="Karasinski D."/>
            <person name="Kautmanova I."/>
            <person name="Kiss B."/>
            <person name="Kocsube S."/>
            <person name="Kotiranta H."/>
            <person name="LaButti K.M."/>
            <person name="Lechner B.E."/>
            <person name="Liimatainen K."/>
            <person name="Lipzen A."/>
            <person name="Lukacs Z."/>
            <person name="Mihaltcheva S."/>
            <person name="Morgado L.N."/>
            <person name="Niskanen T."/>
            <person name="Noordeloos M.E."/>
            <person name="Ohm R.A."/>
            <person name="Ortiz-Santana B."/>
            <person name="Ovrebo C."/>
            <person name="Racz N."/>
            <person name="Riley R."/>
            <person name="Savchenko A."/>
            <person name="Shiryaev A."/>
            <person name="Soop K."/>
            <person name="Spirin V."/>
            <person name="Szebenyi C."/>
            <person name="Tomsovsky M."/>
            <person name="Tulloss R.E."/>
            <person name="Uehling J."/>
            <person name="Grigoriev I.V."/>
            <person name="Vagvolgyi C."/>
            <person name="Papp T."/>
            <person name="Martin F.M."/>
            <person name="Miettinen O."/>
            <person name="Hibbett D.S."/>
            <person name="Nagy L.G."/>
        </authorList>
    </citation>
    <scope>NUCLEOTIDE SEQUENCE [LARGE SCALE GENOMIC DNA]</scope>
    <source>
        <strain evidence="1 2">CBS 962.96</strain>
    </source>
</reference>
<keyword evidence="2" id="KW-1185">Reference proteome</keyword>
<proteinExistence type="predicted"/>
<gene>
    <name evidence="1" type="ORF">K435DRAFT_796202</name>
</gene>
<name>A0A4S8M6R9_DENBC</name>